<evidence type="ECO:0000313" key="1">
    <source>
        <dbReference type="EMBL" id="KAF2762658.1"/>
    </source>
</evidence>
<name>A0A6A6WKG8_9PEZI</name>
<dbReference type="OrthoDB" id="3639189at2759"/>
<dbReference type="AlphaFoldDB" id="A0A6A6WKG8"/>
<sequence>MCVHILLAATMSPLYDDCKNDSSGGGGGGASASAAAGAAAAPPITFRFAPDGKHIAALNATGQRLALFAYSKHSVTRIMPAAEPGASAQEAQRREICTSKHSLLSGTTTLHIHGREVKVRQSWEGLRDGRDIELPGGTMLEWRAGSGGVEELRDADGTLLARGRKPGVFGGRKGCDLGAYGRACGDEFLLDLVLCSWVCAVVKGGKAEKDADDDEEEVKAMAEVFGALAGVVDG</sequence>
<proteinExistence type="predicted"/>
<protein>
    <submittedName>
        <fullName evidence="1">Uncharacterized protein</fullName>
    </submittedName>
</protein>
<gene>
    <name evidence="1" type="ORF">EJ05DRAFT_8763</name>
</gene>
<dbReference type="GeneID" id="54491085"/>
<accession>A0A6A6WKG8</accession>
<dbReference type="RefSeq" id="XP_033605109.1">
    <property type="nucleotide sequence ID" value="XM_033750031.1"/>
</dbReference>
<organism evidence="1 2">
    <name type="scientific">Pseudovirgaria hyperparasitica</name>
    <dbReference type="NCBI Taxonomy" id="470096"/>
    <lineage>
        <taxon>Eukaryota</taxon>
        <taxon>Fungi</taxon>
        <taxon>Dikarya</taxon>
        <taxon>Ascomycota</taxon>
        <taxon>Pezizomycotina</taxon>
        <taxon>Dothideomycetes</taxon>
        <taxon>Dothideomycetes incertae sedis</taxon>
        <taxon>Acrospermales</taxon>
        <taxon>Acrospermaceae</taxon>
        <taxon>Pseudovirgaria</taxon>
    </lineage>
</organism>
<reference evidence="1" key="1">
    <citation type="journal article" date="2020" name="Stud. Mycol.">
        <title>101 Dothideomycetes genomes: a test case for predicting lifestyles and emergence of pathogens.</title>
        <authorList>
            <person name="Haridas S."/>
            <person name="Albert R."/>
            <person name="Binder M."/>
            <person name="Bloem J."/>
            <person name="Labutti K."/>
            <person name="Salamov A."/>
            <person name="Andreopoulos B."/>
            <person name="Baker S."/>
            <person name="Barry K."/>
            <person name="Bills G."/>
            <person name="Bluhm B."/>
            <person name="Cannon C."/>
            <person name="Castanera R."/>
            <person name="Culley D."/>
            <person name="Daum C."/>
            <person name="Ezra D."/>
            <person name="Gonzalez J."/>
            <person name="Henrissat B."/>
            <person name="Kuo A."/>
            <person name="Liang C."/>
            <person name="Lipzen A."/>
            <person name="Lutzoni F."/>
            <person name="Magnuson J."/>
            <person name="Mondo S."/>
            <person name="Nolan M."/>
            <person name="Ohm R."/>
            <person name="Pangilinan J."/>
            <person name="Park H.-J."/>
            <person name="Ramirez L."/>
            <person name="Alfaro M."/>
            <person name="Sun H."/>
            <person name="Tritt A."/>
            <person name="Yoshinaga Y."/>
            <person name="Zwiers L.-H."/>
            <person name="Turgeon B."/>
            <person name="Goodwin S."/>
            <person name="Spatafora J."/>
            <person name="Crous P."/>
            <person name="Grigoriev I."/>
        </authorList>
    </citation>
    <scope>NUCLEOTIDE SEQUENCE</scope>
    <source>
        <strain evidence="1">CBS 121739</strain>
    </source>
</reference>
<evidence type="ECO:0000313" key="2">
    <source>
        <dbReference type="Proteomes" id="UP000799437"/>
    </source>
</evidence>
<keyword evidence="2" id="KW-1185">Reference proteome</keyword>
<dbReference type="Proteomes" id="UP000799437">
    <property type="component" value="Unassembled WGS sequence"/>
</dbReference>
<dbReference type="EMBL" id="ML996565">
    <property type="protein sequence ID" value="KAF2762658.1"/>
    <property type="molecule type" value="Genomic_DNA"/>
</dbReference>